<dbReference type="AlphaFoldDB" id="A0A914UY52"/>
<dbReference type="WBParaSite" id="PSAMB.scaffold13073size2444.g35275.t1">
    <property type="protein sequence ID" value="PSAMB.scaffold13073size2444.g35275.t1"/>
    <property type="gene ID" value="PSAMB.scaffold13073size2444.g35275"/>
</dbReference>
<evidence type="ECO:0000256" key="2">
    <source>
        <dbReference type="ARBA" id="ARBA00008108"/>
    </source>
</evidence>
<evidence type="ECO:0000313" key="9">
    <source>
        <dbReference type="Proteomes" id="UP000887566"/>
    </source>
</evidence>
<comment type="similarity">
    <text evidence="2">Belongs to the TEX28 family.</text>
</comment>
<evidence type="ECO:0000256" key="7">
    <source>
        <dbReference type="SAM" id="Coils"/>
    </source>
</evidence>
<sequence length="186" mass="21125">MGQVAPDIPRSIHGSTFYTVVDDPSDIDRSRAYSAGAQTVGSDPTQKRQGYPGRTASADASSSNLAVLYAEIRDEIRDLRDKQSTALETIGALKTQMQNEYSYYHNVLHEERFRYQRLEEQLNDTIELHQAEIVNLKTDMQGIANRMEYQYMNRFRDLQEIVEASQNRMLQLEQKMASEVLGGVAG</sequence>
<feature type="coiled-coil region" evidence="7">
    <location>
        <begin position="108"/>
        <end position="175"/>
    </location>
</feature>
<comment type="subcellular location">
    <subcellularLocation>
        <location evidence="1">Membrane</location>
    </subcellularLocation>
</comment>
<protein>
    <submittedName>
        <fullName evidence="10">Uncharacterized protein</fullName>
    </submittedName>
</protein>
<keyword evidence="9" id="KW-1185">Reference proteome</keyword>
<proteinExistence type="inferred from homology"/>
<evidence type="ECO:0000256" key="1">
    <source>
        <dbReference type="ARBA" id="ARBA00004370"/>
    </source>
</evidence>
<dbReference type="PANTHER" id="PTHR17613">
    <property type="entry name" value="CEREBRAL PROTEIN-11-RELATED"/>
    <property type="match status" value="1"/>
</dbReference>
<feature type="region of interest" description="Disordered" evidence="8">
    <location>
        <begin position="33"/>
        <end position="58"/>
    </location>
</feature>
<evidence type="ECO:0000256" key="4">
    <source>
        <dbReference type="ARBA" id="ARBA00022989"/>
    </source>
</evidence>
<evidence type="ECO:0000313" key="10">
    <source>
        <dbReference type="WBParaSite" id="PSAMB.scaffold13073size2444.g35275.t1"/>
    </source>
</evidence>
<dbReference type="GO" id="GO:0016020">
    <property type="term" value="C:membrane"/>
    <property type="evidence" value="ECO:0007669"/>
    <property type="project" value="UniProtKB-SubCell"/>
</dbReference>
<reference evidence="10" key="1">
    <citation type="submission" date="2022-11" db="UniProtKB">
        <authorList>
            <consortium name="WormBaseParasite"/>
        </authorList>
    </citation>
    <scope>IDENTIFICATION</scope>
</reference>
<evidence type="ECO:0000256" key="6">
    <source>
        <dbReference type="ARBA" id="ARBA00023136"/>
    </source>
</evidence>
<keyword evidence="4" id="KW-1133">Transmembrane helix</keyword>
<name>A0A914UY52_9BILA</name>
<keyword evidence="3" id="KW-0812">Transmembrane</keyword>
<dbReference type="InterPro" id="IPR019394">
    <property type="entry name" value="TEX28/TMCC"/>
</dbReference>
<keyword evidence="5 7" id="KW-0175">Coiled coil</keyword>
<evidence type="ECO:0000256" key="5">
    <source>
        <dbReference type="ARBA" id="ARBA00023054"/>
    </source>
</evidence>
<dbReference type="GO" id="GO:0012505">
    <property type="term" value="C:endomembrane system"/>
    <property type="evidence" value="ECO:0007669"/>
    <property type="project" value="TreeGrafter"/>
</dbReference>
<evidence type="ECO:0000256" key="8">
    <source>
        <dbReference type="SAM" id="MobiDB-lite"/>
    </source>
</evidence>
<feature type="compositionally biased region" description="Polar residues" evidence="8">
    <location>
        <begin position="36"/>
        <end position="48"/>
    </location>
</feature>
<accession>A0A914UY52</accession>
<organism evidence="9 10">
    <name type="scientific">Plectus sambesii</name>
    <dbReference type="NCBI Taxonomy" id="2011161"/>
    <lineage>
        <taxon>Eukaryota</taxon>
        <taxon>Metazoa</taxon>
        <taxon>Ecdysozoa</taxon>
        <taxon>Nematoda</taxon>
        <taxon>Chromadorea</taxon>
        <taxon>Plectida</taxon>
        <taxon>Plectina</taxon>
        <taxon>Plectoidea</taxon>
        <taxon>Plectidae</taxon>
        <taxon>Plectus</taxon>
    </lineage>
</organism>
<dbReference type="PANTHER" id="PTHR17613:SF14">
    <property type="entry name" value="DEMENTIN, ISOFORM H"/>
    <property type="match status" value="1"/>
</dbReference>
<evidence type="ECO:0000256" key="3">
    <source>
        <dbReference type="ARBA" id="ARBA00022692"/>
    </source>
</evidence>
<dbReference type="Proteomes" id="UP000887566">
    <property type="component" value="Unplaced"/>
</dbReference>
<keyword evidence="6" id="KW-0472">Membrane</keyword>
<dbReference type="Pfam" id="PF10267">
    <property type="entry name" value="Tmemb_cc2"/>
    <property type="match status" value="1"/>
</dbReference>